<evidence type="ECO:0000313" key="1">
    <source>
        <dbReference type="EMBL" id="JAP89570.1"/>
    </source>
</evidence>
<sequence length="243" mass="27577">MKFFTLGMEDVFCVTINIYYFLQEDQRVSYTSGFISQSGINIYGSLIDQTLLNFDGYRVDIKVILDYQQFLFVQPNDEYSPSEIHHKCTTQECFTFCQKVIQLTSLVKQKVLIIYYDSNGVVVDSFKSTLYNLHQSKIMDVSAVVGSNTAVAIIYNKTLTEIDFQNVKSVVMLVNDSQGMIDIQTVSYKIVSTSVFGNVIQYTALCWIGVAAIVAQVVGELVIKNNHKKTKVVRRSDQDEDLQ</sequence>
<dbReference type="AlphaFoldDB" id="A0A146JXU5"/>
<protein>
    <submittedName>
        <fullName evidence="1">Uncharacterized protein</fullName>
    </submittedName>
</protein>
<reference evidence="1" key="1">
    <citation type="submission" date="2015-07" db="EMBL/GenBank/DDBJ databases">
        <title>Adaptation to a free-living lifestyle via gene acquisitions in the diplomonad Trepomonas sp. PC1.</title>
        <authorList>
            <person name="Xu F."/>
            <person name="Jerlstrom-Hultqvist J."/>
            <person name="Kolisko M."/>
            <person name="Simpson A.G.B."/>
            <person name="Roger A.J."/>
            <person name="Svard S.G."/>
            <person name="Andersson J.O."/>
        </authorList>
    </citation>
    <scope>NUCLEOTIDE SEQUENCE</scope>
    <source>
        <strain evidence="1">PC1</strain>
    </source>
</reference>
<proteinExistence type="predicted"/>
<dbReference type="EMBL" id="GDID01007036">
    <property type="protein sequence ID" value="JAP89570.1"/>
    <property type="molecule type" value="Transcribed_RNA"/>
</dbReference>
<name>A0A146JXU5_9EUKA</name>
<organism evidence="1">
    <name type="scientific">Trepomonas sp. PC1</name>
    <dbReference type="NCBI Taxonomy" id="1076344"/>
    <lineage>
        <taxon>Eukaryota</taxon>
        <taxon>Metamonada</taxon>
        <taxon>Diplomonadida</taxon>
        <taxon>Hexamitidae</taxon>
        <taxon>Hexamitinae</taxon>
        <taxon>Trepomonas</taxon>
    </lineage>
</organism>
<accession>A0A146JXU5</accession>
<gene>
    <name evidence="1" type="ORF">TPC1_30935</name>
</gene>